<dbReference type="Gramene" id="EFJ32625">
    <property type="protein sequence ID" value="EFJ32625"/>
    <property type="gene ID" value="SELMODRAFT_1587"/>
</dbReference>
<dbReference type="KEGG" id="smo:SELMODRAFT_1587"/>
<organism evidence="12">
    <name type="scientific">Selaginella moellendorffii</name>
    <name type="common">Spikemoss</name>
    <dbReference type="NCBI Taxonomy" id="88036"/>
    <lineage>
        <taxon>Eukaryota</taxon>
        <taxon>Viridiplantae</taxon>
        <taxon>Streptophyta</taxon>
        <taxon>Embryophyta</taxon>
        <taxon>Tracheophyta</taxon>
        <taxon>Lycopodiopsida</taxon>
        <taxon>Selaginellales</taxon>
        <taxon>Selaginellaceae</taxon>
        <taxon>Selaginella</taxon>
    </lineage>
</organism>
<dbReference type="InterPro" id="IPR002401">
    <property type="entry name" value="Cyt_P450_E_grp-I"/>
</dbReference>
<sequence>IPGPAGMPVVGNLVEFGRAAGQPHRWLAELAAALNPSAGLMALQLGSTRLVVASKPEAAREILSSPCFGDRPIKQSAQELMFGRAIGFAPQGEHWRRLRRIAAHSLFSPRRMAAQEHIRLQESEAMLGAIRRQGQQDPLPLRCILQQTSVRTMMRSVFGWRSSNKEQEEELVSMVREGFDLLGAVNWADHIPLLKHLDAQAIQRRSRVLAARVSAFVGGIIRQHRLAAATGNAGMRSDDFVDVLLALQGEDELQDDDIVAVLWEMIFRGTDTTAILTEWVLAELVVHPDIQRKLHLELDATLGAEDVRDDHVHRLTYLQAVVKETLRLHPPGPLLSWSRLCTQDTTIAGGHHVPKGTNAMVNMWAITHDSTIWTQPHRFLPERFMAGAGGADMDVKGSDLRLAPFGSGRRVCPGRALGLATVHLWVARLLQKFEWLACTDHPVELQEVLKLSAEMAKPLRACPVPRRPM</sequence>
<accession>D8R686</accession>
<feature type="binding site" description="axial binding residue" evidence="8">
    <location>
        <position position="412"/>
    </location>
    <ligand>
        <name>heme</name>
        <dbReference type="ChEBI" id="CHEBI:30413"/>
    </ligand>
    <ligandPart>
        <name>Fe</name>
        <dbReference type="ChEBI" id="CHEBI:18248"/>
    </ligandPart>
</feature>
<dbReference type="PRINTS" id="PR00385">
    <property type="entry name" value="P450"/>
</dbReference>
<dbReference type="HOGENOM" id="CLU_001570_4_0_1"/>
<proteinExistence type="inferred from homology"/>
<dbReference type="InParanoid" id="D8R686"/>
<dbReference type="Proteomes" id="UP000001514">
    <property type="component" value="Unassembled WGS sequence"/>
</dbReference>
<evidence type="ECO:0000256" key="6">
    <source>
        <dbReference type="ARBA" id="ARBA00023004"/>
    </source>
</evidence>
<keyword evidence="7 9" id="KW-0503">Monooxygenase</keyword>
<evidence type="ECO:0000313" key="12">
    <source>
        <dbReference type="Proteomes" id="UP000001514"/>
    </source>
</evidence>
<dbReference type="Pfam" id="PF00067">
    <property type="entry name" value="p450"/>
    <property type="match status" value="1"/>
</dbReference>
<dbReference type="GO" id="GO:0020037">
    <property type="term" value="F:heme binding"/>
    <property type="evidence" value="ECO:0007669"/>
    <property type="project" value="InterPro"/>
</dbReference>
<dbReference type="Gene3D" id="1.10.630.10">
    <property type="entry name" value="Cytochrome P450"/>
    <property type="match status" value="1"/>
</dbReference>
<dbReference type="GO" id="GO:0004497">
    <property type="term" value="F:monooxygenase activity"/>
    <property type="evidence" value="ECO:0007669"/>
    <property type="project" value="UniProtKB-KW"/>
</dbReference>
<keyword evidence="5 9" id="KW-0560">Oxidoreductase</keyword>
<dbReference type="InterPro" id="IPR017972">
    <property type="entry name" value="Cyt_P450_CS"/>
</dbReference>
<dbReference type="PANTHER" id="PTHR47946:SF6">
    <property type="entry name" value="CYTOCHROME P450 78A7"/>
    <property type="match status" value="1"/>
</dbReference>
<dbReference type="InterPro" id="IPR051996">
    <property type="entry name" value="Cytochrome_P450_78A"/>
</dbReference>
<comment type="cofactor">
    <cofactor evidence="1 8">
        <name>heme</name>
        <dbReference type="ChEBI" id="CHEBI:30413"/>
    </cofactor>
</comment>
<evidence type="ECO:0000256" key="1">
    <source>
        <dbReference type="ARBA" id="ARBA00001971"/>
    </source>
</evidence>
<feature type="non-terminal residue" evidence="11">
    <location>
        <position position="469"/>
    </location>
</feature>
<dbReference type="InterPro" id="IPR001128">
    <property type="entry name" value="Cyt_P450"/>
</dbReference>
<dbReference type="GeneID" id="9652370"/>
<dbReference type="KEGG" id="smo:SELMODRAFT_1586"/>
<protein>
    <submittedName>
        <fullName evidence="11">Uncharacterized protein CYP78A47</fullName>
    </submittedName>
</protein>
<dbReference type="Gramene" id="EFJ16679">
    <property type="protein sequence ID" value="EFJ16679"/>
    <property type="gene ID" value="SELMODRAFT_1586"/>
</dbReference>
<dbReference type="SUPFAM" id="SSF48264">
    <property type="entry name" value="Cytochrome P450"/>
    <property type="match status" value="1"/>
</dbReference>
<dbReference type="FunFam" id="1.10.630.10:FF:000016">
    <property type="entry name" value="Cytochrome P450 78A5"/>
    <property type="match status" value="1"/>
</dbReference>
<dbReference type="AlphaFoldDB" id="D8R686"/>
<dbReference type="PROSITE" id="PS00086">
    <property type="entry name" value="CYTOCHROME_P450"/>
    <property type="match status" value="1"/>
</dbReference>
<keyword evidence="12" id="KW-1185">Reference proteome</keyword>
<dbReference type="EMBL" id="GL377572">
    <property type="protein sequence ID" value="EFJ32625.1"/>
    <property type="molecule type" value="Genomic_DNA"/>
</dbReference>
<dbReference type="PANTHER" id="PTHR47946">
    <property type="entry name" value="CYTOCHROME P450 78A7-RELATED"/>
    <property type="match status" value="1"/>
</dbReference>
<dbReference type="PRINTS" id="PR00463">
    <property type="entry name" value="EP450I"/>
</dbReference>
<evidence type="ECO:0000256" key="5">
    <source>
        <dbReference type="ARBA" id="ARBA00023002"/>
    </source>
</evidence>
<evidence type="ECO:0000256" key="4">
    <source>
        <dbReference type="ARBA" id="ARBA00022723"/>
    </source>
</evidence>
<dbReference type="InterPro" id="IPR036396">
    <property type="entry name" value="Cyt_P450_sf"/>
</dbReference>
<name>D8R686_SELML</name>
<evidence type="ECO:0000256" key="2">
    <source>
        <dbReference type="ARBA" id="ARBA00010617"/>
    </source>
</evidence>
<keyword evidence="3 8" id="KW-0349">Heme</keyword>
<feature type="non-terminal residue" evidence="11">
    <location>
        <position position="1"/>
    </location>
</feature>
<evidence type="ECO:0000256" key="3">
    <source>
        <dbReference type="ARBA" id="ARBA00022617"/>
    </source>
</evidence>
<evidence type="ECO:0000313" key="11">
    <source>
        <dbReference type="EMBL" id="EFJ32625.1"/>
    </source>
</evidence>
<keyword evidence="6 8" id="KW-0408">Iron</keyword>
<dbReference type="eggNOG" id="KOG0156">
    <property type="taxonomic scope" value="Eukaryota"/>
</dbReference>
<evidence type="ECO:0000256" key="8">
    <source>
        <dbReference type="PIRSR" id="PIRSR602401-1"/>
    </source>
</evidence>
<evidence type="ECO:0000256" key="9">
    <source>
        <dbReference type="RuleBase" id="RU000461"/>
    </source>
</evidence>
<dbReference type="EMBL" id="GL377618">
    <property type="protein sequence ID" value="EFJ16679.1"/>
    <property type="molecule type" value="Genomic_DNA"/>
</dbReference>
<keyword evidence="4 8" id="KW-0479">Metal-binding</keyword>
<reference evidence="11 12" key="1">
    <citation type="journal article" date="2011" name="Science">
        <title>The Selaginella genome identifies genetic changes associated with the evolution of vascular plants.</title>
        <authorList>
            <person name="Banks J.A."/>
            <person name="Nishiyama T."/>
            <person name="Hasebe M."/>
            <person name="Bowman J.L."/>
            <person name="Gribskov M."/>
            <person name="dePamphilis C."/>
            <person name="Albert V.A."/>
            <person name="Aono N."/>
            <person name="Aoyama T."/>
            <person name="Ambrose B.A."/>
            <person name="Ashton N.W."/>
            <person name="Axtell M.J."/>
            <person name="Barker E."/>
            <person name="Barker M.S."/>
            <person name="Bennetzen J.L."/>
            <person name="Bonawitz N.D."/>
            <person name="Chapple C."/>
            <person name="Cheng C."/>
            <person name="Correa L.G."/>
            <person name="Dacre M."/>
            <person name="DeBarry J."/>
            <person name="Dreyer I."/>
            <person name="Elias M."/>
            <person name="Engstrom E.M."/>
            <person name="Estelle M."/>
            <person name="Feng L."/>
            <person name="Finet C."/>
            <person name="Floyd S.K."/>
            <person name="Frommer W.B."/>
            <person name="Fujita T."/>
            <person name="Gramzow L."/>
            <person name="Gutensohn M."/>
            <person name="Harholt J."/>
            <person name="Hattori M."/>
            <person name="Heyl A."/>
            <person name="Hirai T."/>
            <person name="Hiwatashi Y."/>
            <person name="Ishikawa M."/>
            <person name="Iwata M."/>
            <person name="Karol K.G."/>
            <person name="Koehler B."/>
            <person name="Kolukisaoglu U."/>
            <person name="Kubo M."/>
            <person name="Kurata T."/>
            <person name="Lalonde S."/>
            <person name="Li K."/>
            <person name="Li Y."/>
            <person name="Litt A."/>
            <person name="Lyons E."/>
            <person name="Manning G."/>
            <person name="Maruyama T."/>
            <person name="Michael T.P."/>
            <person name="Mikami K."/>
            <person name="Miyazaki S."/>
            <person name="Morinaga S."/>
            <person name="Murata T."/>
            <person name="Mueller-Roeber B."/>
            <person name="Nelson D.R."/>
            <person name="Obara M."/>
            <person name="Oguri Y."/>
            <person name="Olmstead R.G."/>
            <person name="Onodera N."/>
            <person name="Petersen B.L."/>
            <person name="Pils B."/>
            <person name="Prigge M."/>
            <person name="Rensing S.A."/>
            <person name="Riano-Pachon D.M."/>
            <person name="Roberts A.W."/>
            <person name="Sato Y."/>
            <person name="Scheller H.V."/>
            <person name="Schulz B."/>
            <person name="Schulz C."/>
            <person name="Shakirov E.V."/>
            <person name="Shibagaki N."/>
            <person name="Shinohara N."/>
            <person name="Shippen D.E."/>
            <person name="Soerensen I."/>
            <person name="Sotooka R."/>
            <person name="Sugimoto N."/>
            <person name="Sugita M."/>
            <person name="Sumikawa N."/>
            <person name="Tanurdzic M."/>
            <person name="Theissen G."/>
            <person name="Ulvskov P."/>
            <person name="Wakazuki S."/>
            <person name="Weng J.K."/>
            <person name="Willats W.W."/>
            <person name="Wipf D."/>
            <person name="Wolf P.G."/>
            <person name="Yang L."/>
            <person name="Zimmer A.D."/>
            <person name="Zhu Q."/>
            <person name="Mitros T."/>
            <person name="Hellsten U."/>
            <person name="Loque D."/>
            <person name="Otillar R."/>
            <person name="Salamov A."/>
            <person name="Schmutz J."/>
            <person name="Shapiro H."/>
            <person name="Lindquist E."/>
            <person name="Lucas S."/>
            <person name="Rokhsar D."/>
            <person name="Grigoriev I.V."/>
        </authorList>
    </citation>
    <scope>NUCLEOTIDE SEQUENCE [LARGE SCALE GENOMIC DNA]</scope>
</reference>
<evidence type="ECO:0000256" key="7">
    <source>
        <dbReference type="ARBA" id="ARBA00023033"/>
    </source>
</evidence>
<dbReference type="GO" id="GO:0016705">
    <property type="term" value="F:oxidoreductase activity, acting on paired donors, with incorporation or reduction of molecular oxygen"/>
    <property type="evidence" value="ECO:0007669"/>
    <property type="project" value="InterPro"/>
</dbReference>
<comment type="similarity">
    <text evidence="2 9">Belongs to the cytochrome P450 family.</text>
</comment>
<dbReference type="STRING" id="88036.D8R686"/>
<gene>
    <name evidence="11" type="primary">CYP78A47</name>
    <name evidence="10" type="ORF">SELMODRAFT_1586</name>
    <name evidence="11" type="ORF">SELMODRAFT_1587</name>
</gene>
<dbReference type="GO" id="GO:0005506">
    <property type="term" value="F:iron ion binding"/>
    <property type="evidence" value="ECO:0007669"/>
    <property type="project" value="InterPro"/>
</dbReference>
<dbReference type="OMA" id="WIAIAHI"/>
<evidence type="ECO:0000313" key="10">
    <source>
        <dbReference type="EMBL" id="EFJ16679.1"/>
    </source>
</evidence>
<dbReference type="OrthoDB" id="1470350at2759"/>